<comment type="caution">
    <text evidence="1">The sequence shown here is derived from an EMBL/GenBank/DDBJ whole genome shotgun (WGS) entry which is preliminary data.</text>
</comment>
<reference evidence="1 2" key="1">
    <citation type="submission" date="2020-09" db="EMBL/GenBank/DDBJ databases">
        <title>De no assembly of potato wild relative species, Solanum commersonii.</title>
        <authorList>
            <person name="Cho K."/>
        </authorList>
    </citation>
    <scope>NUCLEOTIDE SEQUENCE [LARGE SCALE GENOMIC DNA]</scope>
    <source>
        <strain evidence="1">LZ3.2</strain>
        <tissue evidence="1">Leaf</tissue>
    </source>
</reference>
<keyword evidence="2" id="KW-1185">Reference proteome</keyword>
<gene>
    <name evidence="1" type="ORF">H5410_029176</name>
</gene>
<dbReference type="AlphaFoldDB" id="A0A9J5Z892"/>
<protein>
    <submittedName>
        <fullName evidence="1">Uncharacterized protein</fullName>
    </submittedName>
</protein>
<evidence type="ECO:0000313" key="1">
    <source>
        <dbReference type="EMBL" id="KAG5607684.1"/>
    </source>
</evidence>
<dbReference type="Proteomes" id="UP000824120">
    <property type="component" value="Chromosome 5"/>
</dbReference>
<name>A0A9J5Z892_SOLCO</name>
<dbReference type="EMBL" id="JACXVP010000005">
    <property type="protein sequence ID" value="KAG5607684.1"/>
    <property type="molecule type" value="Genomic_DNA"/>
</dbReference>
<accession>A0A9J5Z892</accession>
<evidence type="ECO:0000313" key="2">
    <source>
        <dbReference type="Proteomes" id="UP000824120"/>
    </source>
</evidence>
<proteinExistence type="predicted"/>
<sequence length="50" mass="5754">MSKQDFLCEFKFKAWVISLSVPDLRRRRCSMDGSEKTLLESTKLDESIAG</sequence>
<organism evidence="1 2">
    <name type="scientific">Solanum commersonii</name>
    <name type="common">Commerson's wild potato</name>
    <name type="synonym">Commerson's nightshade</name>
    <dbReference type="NCBI Taxonomy" id="4109"/>
    <lineage>
        <taxon>Eukaryota</taxon>
        <taxon>Viridiplantae</taxon>
        <taxon>Streptophyta</taxon>
        <taxon>Embryophyta</taxon>
        <taxon>Tracheophyta</taxon>
        <taxon>Spermatophyta</taxon>
        <taxon>Magnoliopsida</taxon>
        <taxon>eudicotyledons</taxon>
        <taxon>Gunneridae</taxon>
        <taxon>Pentapetalae</taxon>
        <taxon>asterids</taxon>
        <taxon>lamiids</taxon>
        <taxon>Solanales</taxon>
        <taxon>Solanaceae</taxon>
        <taxon>Solanoideae</taxon>
        <taxon>Solaneae</taxon>
        <taxon>Solanum</taxon>
    </lineage>
</organism>